<sequence length="206" mass="22560">MKIGLLGKKIGMTQIFDQEGKAVPVTILELGPCLVTEIKNIESHGYKAIQLGYIEVEKNKINKAEMGHLNKHRMPALKYLKEYRINSLKDFKIGQWITVEDFKINQNISVSSISIGKGFTGCTKKHNFSRGPMSHGSKNHKKPGSIGAGTTPGKVFAGKKMAGRMGGKKVTIQNLKIIDIKTNNNIIVVKGSVPGKPGHIVSINQK</sequence>
<organism evidence="10">
    <name type="scientific">Gracilaria caudata</name>
    <dbReference type="NCBI Taxonomy" id="2572395"/>
    <lineage>
        <taxon>Eukaryota</taxon>
        <taxon>Rhodophyta</taxon>
        <taxon>Florideophyceae</taxon>
        <taxon>Rhodymeniophycidae</taxon>
        <taxon>Gracilariales</taxon>
        <taxon>Gracilariaceae</taxon>
        <taxon>Gracilaria</taxon>
    </lineage>
</organism>
<dbReference type="HAMAP" id="MF_01325_B">
    <property type="entry name" value="Ribosomal_uL3_B"/>
    <property type="match status" value="1"/>
</dbReference>
<dbReference type="Gene3D" id="2.40.30.10">
    <property type="entry name" value="Translation factors"/>
    <property type="match status" value="1"/>
</dbReference>
<dbReference type="NCBIfam" id="TIGR03625">
    <property type="entry name" value="L3_bact"/>
    <property type="match status" value="1"/>
</dbReference>
<dbReference type="InterPro" id="IPR019927">
    <property type="entry name" value="Ribosomal_uL3_bac/org-type"/>
</dbReference>
<keyword evidence="3 8" id="KW-0699">rRNA-binding</keyword>
<dbReference type="GO" id="GO:0022625">
    <property type="term" value="C:cytosolic large ribosomal subunit"/>
    <property type="evidence" value="ECO:0007669"/>
    <property type="project" value="TreeGrafter"/>
</dbReference>
<protein>
    <recommendedName>
        <fullName evidence="7 8">Large ribosomal subunit protein uL3c</fullName>
    </recommendedName>
</protein>
<evidence type="ECO:0000313" key="10">
    <source>
        <dbReference type="EMBL" id="AXI96148.1"/>
    </source>
</evidence>
<evidence type="ECO:0000256" key="3">
    <source>
        <dbReference type="ARBA" id="ARBA00022730"/>
    </source>
</evidence>
<dbReference type="FunFam" id="3.30.160.810:FF:000001">
    <property type="entry name" value="50S ribosomal protein L3"/>
    <property type="match status" value="1"/>
</dbReference>
<comment type="subunit">
    <text evidence="2 8">Part of the 50S ribosomal subunit.</text>
</comment>
<keyword evidence="4 8" id="KW-0694">RNA-binding</keyword>
<evidence type="ECO:0000256" key="8">
    <source>
        <dbReference type="HAMAP-Rule" id="MF_01325"/>
    </source>
</evidence>
<reference evidence="10" key="1">
    <citation type="journal article" date="2018" name="J. Phycol.">
        <title>Organellar genomics: a useful tool to study evolutionary relationships and molecular evolution in Gracilariaceae (Rhodophyta).</title>
        <authorList>
            <person name="Iha C."/>
            <person name="Grassa C.J."/>
            <person name="de M Lyra G."/>
            <person name="Davis C.C."/>
            <person name="Verbruggen H."/>
            <person name="Oliveira M.C."/>
        </authorList>
    </citation>
    <scope>NUCLEOTIDE SEQUENCE</scope>
</reference>
<dbReference type="PANTHER" id="PTHR11229:SF16">
    <property type="entry name" value="LARGE RIBOSOMAL SUBUNIT PROTEIN UL3C"/>
    <property type="match status" value="1"/>
</dbReference>
<dbReference type="AlphaFoldDB" id="A0A345U6R2"/>
<dbReference type="GO" id="GO:0019843">
    <property type="term" value="F:rRNA binding"/>
    <property type="evidence" value="ECO:0007669"/>
    <property type="project" value="UniProtKB-UniRule"/>
</dbReference>
<name>A0A345U6R2_9FLOR</name>
<evidence type="ECO:0000256" key="6">
    <source>
        <dbReference type="ARBA" id="ARBA00023274"/>
    </source>
</evidence>
<keyword evidence="6 8" id="KW-0687">Ribonucleoprotein</keyword>
<evidence type="ECO:0000256" key="5">
    <source>
        <dbReference type="ARBA" id="ARBA00022980"/>
    </source>
</evidence>
<dbReference type="GO" id="GO:0003735">
    <property type="term" value="F:structural constituent of ribosome"/>
    <property type="evidence" value="ECO:0007669"/>
    <property type="project" value="InterPro"/>
</dbReference>
<keyword evidence="5 8" id="KW-0689">Ribosomal protein</keyword>
<comment type="similarity">
    <text evidence="1 8">Belongs to the universal ribosomal protein uL3 family.</text>
</comment>
<dbReference type="InterPro" id="IPR009000">
    <property type="entry name" value="Transl_B-barrel_sf"/>
</dbReference>
<geneLocation type="chloroplast" evidence="10"/>
<dbReference type="Pfam" id="PF00297">
    <property type="entry name" value="Ribosomal_L3"/>
    <property type="match status" value="1"/>
</dbReference>
<keyword evidence="10" id="KW-0150">Chloroplast</keyword>
<evidence type="ECO:0000256" key="7">
    <source>
        <dbReference type="ARBA" id="ARBA00035213"/>
    </source>
</evidence>
<evidence type="ECO:0000256" key="4">
    <source>
        <dbReference type="ARBA" id="ARBA00022884"/>
    </source>
</evidence>
<evidence type="ECO:0000256" key="2">
    <source>
        <dbReference type="ARBA" id="ARBA00011838"/>
    </source>
</evidence>
<dbReference type="Gene3D" id="3.30.160.810">
    <property type="match status" value="1"/>
</dbReference>
<gene>
    <name evidence="8 10" type="primary">rpl3</name>
</gene>
<dbReference type="PANTHER" id="PTHR11229">
    <property type="entry name" value="50S RIBOSOMAL PROTEIN L3"/>
    <property type="match status" value="1"/>
</dbReference>
<dbReference type="GeneID" id="37622822"/>
<comment type="subcellular location">
    <subcellularLocation>
        <location evidence="8">Plastid</location>
        <location evidence="8">Chloroplast</location>
    </subcellularLocation>
</comment>
<dbReference type="InterPro" id="IPR000597">
    <property type="entry name" value="Ribosomal_uL3"/>
</dbReference>
<accession>A0A345U6R2</accession>
<dbReference type="RefSeq" id="YP_009510475.1">
    <property type="nucleotide sequence ID" value="NC_039139.1"/>
</dbReference>
<dbReference type="SUPFAM" id="SSF50447">
    <property type="entry name" value="Translation proteins"/>
    <property type="match status" value="1"/>
</dbReference>
<proteinExistence type="inferred from homology"/>
<dbReference type="FunFam" id="2.40.30.10:FF:000065">
    <property type="entry name" value="50S ribosomal protein L3, chloroplastic"/>
    <property type="match status" value="1"/>
</dbReference>
<comment type="function">
    <text evidence="8">One of the primary rRNA binding proteins, it binds directly near the 3'-end of the 23S rRNA, where it nucleates assembly of the 50S subunit.</text>
</comment>
<keyword evidence="10" id="KW-0934">Plastid</keyword>
<evidence type="ECO:0000256" key="1">
    <source>
        <dbReference type="ARBA" id="ARBA00006540"/>
    </source>
</evidence>
<dbReference type="GO" id="GO:0009507">
    <property type="term" value="C:chloroplast"/>
    <property type="evidence" value="ECO:0007669"/>
    <property type="project" value="UniProtKB-SubCell"/>
</dbReference>
<dbReference type="GO" id="GO:0006412">
    <property type="term" value="P:translation"/>
    <property type="evidence" value="ECO:0007669"/>
    <property type="project" value="UniProtKB-UniRule"/>
</dbReference>
<evidence type="ECO:0000256" key="9">
    <source>
        <dbReference type="SAM" id="MobiDB-lite"/>
    </source>
</evidence>
<dbReference type="EMBL" id="MH396009">
    <property type="protein sequence ID" value="AXI96148.1"/>
    <property type="molecule type" value="Genomic_DNA"/>
</dbReference>
<feature type="region of interest" description="Disordered" evidence="9">
    <location>
        <begin position="129"/>
        <end position="152"/>
    </location>
</feature>